<gene>
    <name evidence="1" type="ORF">L195_g014702</name>
</gene>
<name>A0A2K3PRM9_TRIPR</name>
<reference evidence="1 2" key="1">
    <citation type="journal article" date="2014" name="Am. J. Bot.">
        <title>Genome assembly and annotation for red clover (Trifolium pratense; Fabaceae).</title>
        <authorList>
            <person name="Istvanek J."/>
            <person name="Jaros M."/>
            <person name="Krenek A."/>
            <person name="Repkova J."/>
        </authorList>
    </citation>
    <scope>NUCLEOTIDE SEQUENCE [LARGE SCALE GENOMIC DNA]</scope>
    <source>
        <strain evidence="2">cv. Tatra</strain>
        <tissue evidence="1">Young leaves</tissue>
    </source>
</reference>
<dbReference type="AlphaFoldDB" id="A0A2K3PRM9"/>
<comment type="caution">
    <text evidence="1">The sequence shown here is derived from an EMBL/GenBank/DDBJ whole genome shotgun (WGS) entry which is preliminary data.</text>
</comment>
<evidence type="ECO:0000313" key="2">
    <source>
        <dbReference type="Proteomes" id="UP000236291"/>
    </source>
</evidence>
<dbReference type="Proteomes" id="UP000236291">
    <property type="component" value="Unassembled WGS sequence"/>
</dbReference>
<protein>
    <submittedName>
        <fullName evidence="1">Uncharacterized protein</fullName>
    </submittedName>
</protein>
<organism evidence="1 2">
    <name type="scientific">Trifolium pratense</name>
    <name type="common">Red clover</name>
    <dbReference type="NCBI Taxonomy" id="57577"/>
    <lineage>
        <taxon>Eukaryota</taxon>
        <taxon>Viridiplantae</taxon>
        <taxon>Streptophyta</taxon>
        <taxon>Embryophyta</taxon>
        <taxon>Tracheophyta</taxon>
        <taxon>Spermatophyta</taxon>
        <taxon>Magnoliopsida</taxon>
        <taxon>eudicotyledons</taxon>
        <taxon>Gunneridae</taxon>
        <taxon>Pentapetalae</taxon>
        <taxon>rosids</taxon>
        <taxon>fabids</taxon>
        <taxon>Fabales</taxon>
        <taxon>Fabaceae</taxon>
        <taxon>Papilionoideae</taxon>
        <taxon>50 kb inversion clade</taxon>
        <taxon>NPAAA clade</taxon>
        <taxon>Hologalegina</taxon>
        <taxon>IRL clade</taxon>
        <taxon>Trifolieae</taxon>
        <taxon>Trifolium</taxon>
    </lineage>
</organism>
<evidence type="ECO:0000313" key="1">
    <source>
        <dbReference type="EMBL" id="PNY17946.1"/>
    </source>
</evidence>
<accession>A0A2K3PRM9</accession>
<reference evidence="1 2" key="2">
    <citation type="journal article" date="2017" name="Front. Plant Sci.">
        <title>Gene Classification and Mining of Molecular Markers Useful in Red Clover (Trifolium pratense) Breeding.</title>
        <authorList>
            <person name="Istvanek J."/>
            <person name="Dluhosova J."/>
            <person name="Dluhos P."/>
            <person name="Patkova L."/>
            <person name="Nedelnik J."/>
            <person name="Repkova J."/>
        </authorList>
    </citation>
    <scope>NUCLEOTIDE SEQUENCE [LARGE SCALE GENOMIC DNA]</scope>
    <source>
        <strain evidence="2">cv. Tatra</strain>
        <tissue evidence="1">Young leaves</tissue>
    </source>
</reference>
<dbReference type="EMBL" id="ASHM01009811">
    <property type="protein sequence ID" value="PNY17946.1"/>
    <property type="molecule type" value="Genomic_DNA"/>
</dbReference>
<sequence length="138" mass="15582">MDAIFSHVSVTSMISTEFRLVSVRLCGQLLWEVDSNFLKVCSGDFGEDSLSRSVRWGIPGEFSSQRPSEIDSFLLFLVGNVLLGLFEESIEGMRLFNAYNFGEVAVTTKSSIQQVQLHPFFNFYLNRCLGEALEVRPQ</sequence>
<proteinExistence type="predicted"/>